<evidence type="ECO:0000313" key="3">
    <source>
        <dbReference type="Proteomes" id="UP000221024"/>
    </source>
</evidence>
<accession>A0A2H3NKN8</accession>
<protein>
    <submittedName>
        <fullName evidence="2">Glycosyl transferase family 1</fullName>
    </submittedName>
</protein>
<dbReference type="Pfam" id="PF13692">
    <property type="entry name" value="Glyco_trans_1_4"/>
    <property type="match status" value="1"/>
</dbReference>
<name>A0A2H3NKN8_9BACT</name>
<feature type="domain" description="Glycosyltransferase subfamily 4-like N-terminal" evidence="1">
    <location>
        <begin position="5"/>
        <end position="153"/>
    </location>
</feature>
<dbReference type="InterPro" id="IPR028098">
    <property type="entry name" value="Glyco_trans_4-like_N"/>
</dbReference>
<dbReference type="EMBL" id="PDEP01000009">
    <property type="protein sequence ID" value="PEN06276.1"/>
    <property type="molecule type" value="Genomic_DNA"/>
</dbReference>
<dbReference type="CDD" id="cd03801">
    <property type="entry name" value="GT4_PimA-like"/>
    <property type="match status" value="1"/>
</dbReference>
<dbReference type="InterPro" id="IPR050194">
    <property type="entry name" value="Glycosyltransferase_grp1"/>
</dbReference>
<keyword evidence="3" id="KW-1185">Reference proteome</keyword>
<evidence type="ECO:0000313" key="2">
    <source>
        <dbReference type="EMBL" id="PEN06276.1"/>
    </source>
</evidence>
<dbReference type="SUPFAM" id="SSF53756">
    <property type="entry name" value="UDP-Glycosyltransferase/glycogen phosphorylase"/>
    <property type="match status" value="1"/>
</dbReference>
<proteinExistence type="predicted"/>
<dbReference type="GO" id="GO:0016757">
    <property type="term" value="F:glycosyltransferase activity"/>
    <property type="evidence" value="ECO:0007669"/>
    <property type="project" value="TreeGrafter"/>
</dbReference>
<dbReference type="Gene3D" id="3.40.50.2000">
    <property type="entry name" value="Glycogen Phosphorylase B"/>
    <property type="match status" value="2"/>
</dbReference>
<dbReference type="AlphaFoldDB" id="A0A2H3NKN8"/>
<sequence length="389" mass="42442">MDNVGGMQRVALKLNEALHERSEPPHVESVLLRSSWKWTPYKVPFFLGKAAWRIRQAVLRNEADVVLFSSMVTAALAVPLRGFLDRHNVKTAAITHGLDVTLSVSAYQWFVPKVFGALDAVLPVSRATGAACVARGMPADQVHVVPNGIDLDRYAPPQSKSEMRADLSEALGSKTAPLPNDALLLCSVGRQVKRKGVAWFVEHVMPTLPEHVHYWIAGDGPQSSAIQDAIDRNNLNERVRRLGRISNPDLARLYRGADLFIMPNIPVEGDMEGFGVVMLEAGQCGCPSIAARLEGIQDVITEGENGHLVESENPASFREAIMQYNQAPEQLRQISERAVQHTESNFGWSAVAEQYVDVLRAVVDPDAAPQGDSLPGAPVEVGVHAETMA</sequence>
<organism evidence="2 3">
    <name type="scientific">Longimonas halophila</name>
    <dbReference type="NCBI Taxonomy" id="1469170"/>
    <lineage>
        <taxon>Bacteria</taxon>
        <taxon>Pseudomonadati</taxon>
        <taxon>Rhodothermota</taxon>
        <taxon>Rhodothermia</taxon>
        <taxon>Rhodothermales</taxon>
        <taxon>Salisaetaceae</taxon>
        <taxon>Longimonas</taxon>
    </lineage>
</organism>
<comment type="caution">
    <text evidence="2">The sequence shown here is derived from an EMBL/GenBank/DDBJ whole genome shotgun (WGS) entry which is preliminary data.</text>
</comment>
<dbReference type="PANTHER" id="PTHR45947:SF3">
    <property type="entry name" value="SULFOQUINOVOSYL TRANSFERASE SQD2"/>
    <property type="match status" value="1"/>
</dbReference>
<reference evidence="2 3" key="1">
    <citation type="submission" date="2017-10" db="EMBL/GenBank/DDBJ databases">
        <title>Draft genome of Longimonas halophila.</title>
        <authorList>
            <person name="Goh K.M."/>
            <person name="Shamsir M.S."/>
            <person name="Lim S.W."/>
        </authorList>
    </citation>
    <scope>NUCLEOTIDE SEQUENCE [LARGE SCALE GENOMIC DNA]</scope>
    <source>
        <strain evidence="2 3">KCTC 42399</strain>
    </source>
</reference>
<dbReference type="PANTHER" id="PTHR45947">
    <property type="entry name" value="SULFOQUINOVOSYL TRANSFERASE SQD2"/>
    <property type="match status" value="1"/>
</dbReference>
<keyword evidence="2" id="KW-0808">Transferase</keyword>
<dbReference type="Pfam" id="PF13439">
    <property type="entry name" value="Glyco_transf_4"/>
    <property type="match status" value="1"/>
</dbReference>
<dbReference type="Proteomes" id="UP000221024">
    <property type="component" value="Unassembled WGS sequence"/>
</dbReference>
<gene>
    <name evidence="2" type="ORF">CRI93_10665</name>
</gene>
<evidence type="ECO:0000259" key="1">
    <source>
        <dbReference type="Pfam" id="PF13439"/>
    </source>
</evidence>